<dbReference type="NCBIfam" id="TIGR01554">
    <property type="entry name" value="major_cap_HK97"/>
    <property type="match status" value="1"/>
</dbReference>
<dbReference type="Proteomes" id="UP000308539">
    <property type="component" value="Unassembled WGS sequence"/>
</dbReference>
<evidence type="ECO:0000256" key="1">
    <source>
        <dbReference type="ARBA" id="ARBA00004328"/>
    </source>
</evidence>
<dbReference type="Gene3D" id="3.30.2320.10">
    <property type="entry name" value="hypothetical protein PF0899 domain"/>
    <property type="match status" value="1"/>
</dbReference>
<accession>A0ABY2T7W1</accession>
<comment type="caution">
    <text evidence="4">The sequence shown here is derived from an EMBL/GenBank/DDBJ whole genome shotgun (WGS) entry which is preliminary data.</text>
</comment>
<name>A0ABY2T7W1_9BACI</name>
<dbReference type="InterPro" id="IPR024455">
    <property type="entry name" value="Phage_capsid"/>
</dbReference>
<feature type="domain" description="Phage capsid-like C-terminal" evidence="3">
    <location>
        <begin position="147"/>
        <end position="418"/>
    </location>
</feature>
<dbReference type="Gene3D" id="3.30.2400.10">
    <property type="entry name" value="Major capsid protein gp5"/>
    <property type="match status" value="1"/>
</dbReference>
<dbReference type="EMBL" id="SZPV01000031">
    <property type="protein sequence ID" value="TKI60511.1"/>
    <property type="molecule type" value="Genomic_DNA"/>
</dbReference>
<keyword evidence="2" id="KW-0175">Coiled coil</keyword>
<evidence type="ECO:0000313" key="5">
    <source>
        <dbReference type="Proteomes" id="UP000308539"/>
    </source>
</evidence>
<comment type="subcellular location">
    <subcellularLocation>
        <location evidence="1">Virion</location>
    </subcellularLocation>
</comment>
<dbReference type="SUPFAM" id="SSF56563">
    <property type="entry name" value="Major capsid protein gp5"/>
    <property type="match status" value="1"/>
</dbReference>
<dbReference type="Pfam" id="PF05065">
    <property type="entry name" value="Phage_capsid"/>
    <property type="match status" value="1"/>
</dbReference>
<evidence type="ECO:0000259" key="3">
    <source>
        <dbReference type="Pfam" id="PF05065"/>
    </source>
</evidence>
<gene>
    <name evidence="4" type="ORF">FC752_15095</name>
</gene>
<dbReference type="RefSeq" id="WP_025220559.1">
    <property type="nucleotide sequence ID" value="NZ_CP006837.1"/>
</dbReference>
<evidence type="ECO:0000256" key="2">
    <source>
        <dbReference type="SAM" id="Coils"/>
    </source>
</evidence>
<proteinExistence type="predicted"/>
<feature type="coiled-coil region" evidence="2">
    <location>
        <begin position="26"/>
        <end position="104"/>
    </location>
</feature>
<evidence type="ECO:0000313" key="4">
    <source>
        <dbReference type="EMBL" id="TKI60511.1"/>
    </source>
</evidence>
<organism evidence="4 5">
    <name type="scientific">Lysinibacillus varians</name>
    <dbReference type="NCBI Taxonomy" id="1145276"/>
    <lineage>
        <taxon>Bacteria</taxon>
        <taxon>Bacillati</taxon>
        <taxon>Bacillota</taxon>
        <taxon>Bacilli</taxon>
        <taxon>Bacillales</taxon>
        <taxon>Bacillaceae</taxon>
        <taxon>Lysinibacillus</taxon>
    </lineage>
</organism>
<reference evidence="4 5" key="1">
    <citation type="submission" date="2019-04" db="EMBL/GenBank/DDBJ databases">
        <title>Lysinibacillus genome sequencing.</title>
        <authorList>
            <person name="Dunlap C."/>
        </authorList>
    </citation>
    <scope>NUCLEOTIDE SEQUENCE [LARGE SCALE GENOMIC DNA]</scope>
    <source>
        <strain evidence="4 5">NBRC 109424</strain>
    </source>
</reference>
<sequence length="428" mass="47755">MTLKQLMVSKKIEQRKSTLVDLMLREEEFQNRSAELVAALEEAKTDEEISTVESEINKLDSDKEEVASKKSVLEDEIKTLETELEQLNSNAPNNQQRSMQLQNQTRGEENMNRLQVRELLKTGEYYERSEVKEFYDQFKNLRAVTGGELTIPEVVVNRIMDIMGDFTTLYPLVDKITVKGTTRILVDTDTTAATWIEQKAAIPTGDVGTVTAIDFDGFKVGKVTFVDNYLLNDSIINLDDYVTKKIARAIAKALDIAIVKGEGAANKQPTGIVPSLKTEHKVEVKADANLVKNTVKQIGLIDTGEDTVGEIAAVMKRSTYYNRFLEFSIQVNAEGNVVGKLPNLKQPDLLGLPVVFNNGVEVDQVLFGEYDKYTLIERESITIDNSEHVKFVEDQTAFRGKGRYDGKPTNVDAFVLVTIKDVEGVAGA</sequence>
<protein>
    <submittedName>
        <fullName evidence="4">Phage major capsid protein</fullName>
    </submittedName>
</protein>
<keyword evidence="5" id="KW-1185">Reference proteome</keyword>
<dbReference type="InterPro" id="IPR054612">
    <property type="entry name" value="Phage_capsid-like_C"/>
</dbReference>